<dbReference type="NCBIfam" id="NF008888">
    <property type="entry name" value="PRK11922.1"/>
    <property type="match status" value="1"/>
</dbReference>
<feature type="domain" description="RNA polymerase sigma-70 region 2" evidence="6">
    <location>
        <begin position="32"/>
        <end position="100"/>
    </location>
</feature>
<dbReference type="Gene3D" id="1.10.1740.10">
    <property type="match status" value="1"/>
</dbReference>
<sequence length="235" mass="25997">MSAVPGLAPAAGGDEAIAAGVRAGDAAAFERLMRQYNRRLFRTARALLRDDAEAEDTLQEAYLHAFRAMHSFRGEASLATWLTRIVVNEAMSRLRRQARRHNIVPIHAGATLHGDEGEPDAMNEEPGGNSADAPDEALGRAELRTLLERKIDGLPQDFRAVFVLRAVEELNIEETAQCLGIPQATVRTRYFRARGLLREAMAQELDFAERDAFRFDGARCDRIVATVLRAAEASR</sequence>
<dbReference type="PANTHER" id="PTHR43133">
    <property type="entry name" value="RNA POLYMERASE ECF-TYPE SIGMA FACTO"/>
    <property type="match status" value="1"/>
</dbReference>
<dbReference type="EMBL" id="SMLK01000001">
    <property type="protein sequence ID" value="TFZ07604.1"/>
    <property type="molecule type" value="Genomic_DNA"/>
</dbReference>
<dbReference type="GO" id="GO:0006352">
    <property type="term" value="P:DNA-templated transcription initiation"/>
    <property type="evidence" value="ECO:0007669"/>
    <property type="project" value="InterPro"/>
</dbReference>
<evidence type="ECO:0000256" key="5">
    <source>
        <dbReference type="SAM" id="MobiDB-lite"/>
    </source>
</evidence>
<evidence type="ECO:0000313" key="8">
    <source>
        <dbReference type="EMBL" id="TFZ07604.1"/>
    </source>
</evidence>
<accession>A0A4Z0C9F9</accession>
<evidence type="ECO:0000256" key="4">
    <source>
        <dbReference type="ARBA" id="ARBA00023163"/>
    </source>
</evidence>
<dbReference type="SUPFAM" id="SSF88659">
    <property type="entry name" value="Sigma3 and sigma4 domains of RNA polymerase sigma factors"/>
    <property type="match status" value="1"/>
</dbReference>
<dbReference type="InterPro" id="IPR013325">
    <property type="entry name" value="RNA_pol_sigma_r2"/>
</dbReference>
<dbReference type="OrthoDB" id="9780326at2"/>
<evidence type="ECO:0000259" key="6">
    <source>
        <dbReference type="Pfam" id="PF04542"/>
    </source>
</evidence>
<dbReference type="Gene3D" id="1.10.10.10">
    <property type="entry name" value="Winged helix-like DNA-binding domain superfamily/Winged helix DNA-binding domain"/>
    <property type="match status" value="1"/>
</dbReference>
<dbReference type="InterPro" id="IPR036388">
    <property type="entry name" value="WH-like_DNA-bd_sf"/>
</dbReference>
<organism evidence="8 9">
    <name type="scientific">Ramlibacter humi</name>
    <dbReference type="NCBI Taxonomy" id="2530451"/>
    <lineage>
        <taxon>Bacteria</taxon>
        <taxon>Pseudomonadati</taxon>
        <taxon>Pseudomonadota</taxon>
        <taxon>Betaproteobacteria</taxon>
        <taxon>Burkholderiales</taxon>
        <taxon>Comamonadaceae</taxon>
        <taxon>Ramlibacter</taxon>
    </lineage>
</organism>
<dbReference type="InterPro" id="IPR039425">
    <property type="entry name" value="RNA_pol_sigma-70-like"/>
</dbReference>
<evidence type="ECO:0000256" key="1">
    <source>
        <dbReference type="ARBA" id="ARBA00010641"/>
    </source>
</evidence>
<dbReference type="SUPFAM" id="SSF88946">
    <property type="entry name" value="Sigma2 domain of RNA polymerase sigma factors"/>
    <property type="match status" value="1"/>
</dbReference>
<dbReference type="InterPro" id="IPR007627">
    <property type="entry name" value="RNA_pol_sigma70_r2"/>
</dbReference>
<dbReference type="InterPro" id="IPR014284">
    <property type="entry name" value="RNA_pol_sigma-70_dom"/>
</dbReference>
<name>A0A4Z0C9F9_9BURK</name>
<comment type="caution">
    <text evidence="8">The sequence shown here is derived from an EMBL/GenBank/DDBJ whole genome shotgun (WGS) entry which is preliminary data.</text>
</comment>
<protein>
    <submittedName>
        <fullName evidence="8">RNA polymerase sigma factor</fullName>
    </submittedName>
</protein>
<keyword evidence="4" id="KW-0804">Transcription</keyword>
<dbReference type="CDD" id="cd06171">
    <property type="entry name" value="Sigma70_r4"/>
    <property type="match status" value="1"/>
</dbReference>
<keyword evidence="9" id="KW-1185">Reference proteome</keyword>
<keyword evidence="3" id="KW-0731">Sigma factor</keyword>
<dbReference type="RefSeq" id="WP_135247541.1">
    <property type="nucleotide sequence ID" value="NZ_SMLK01000001.1"/>
</dbReference>
<evidence type="ECO:0000256" key="3">
    <source>
        <dbReference type="ARBA" id="ARBA00023082"/>
    </source>
</evidence>
<evidence type="ECO:0000313" key="9">
    <source>
        <dbReference type="Proteomes" id="UP000297839"/>
    </source>
</evidence>
<dbReference type="Pfam" id="PF08281">
    <property type="entry name" value="Sigma70_r4_2"/>
    <property type="match status" value="1"/>
</dbReference>
<evidence type="ECO:0000259" key="7">
    <source>
        <dbReference type="Pfam" id="PF08281"/>
    </source>
</evidence>
<comment type="similarity">
    <text evidence="1">Belongs to the sigma-70 factor family. ECF subfamily.</text>
</comment>
<dbReference type="Proteomes" id="UP000297839">
    <property type="component" value="Unassembled WGS sequence"/>
</dbReference>
<feature type="domain" description="RNA polymerase sigma factor 70 region 4 type 2" evidence="7">
    <location>
        <begin position="146"/>
        <end position="194"/>
    </location>
</feature>
<dbReference type="InterPro" id="IPR013324">
    <property type="entry name" value="RNA_pol_sigma_r3/r4-like"/>
</dbReference>
<dbReference type="PANTHER" id="PTHR43133:SF51">
    <property type="entry name" value="RNA POLYMERASE SIGMA FACTOR"/>
    <property type="match status" value="1"/>
</dbReference>
<dbReference type="NCBIfam" id="TIGR02937">
    <property type="entry name" value="sigma70-ECF"/>
    <property type="match status" value="1"/>
</dbReference>
<feature type="region of interest" description="Disordered" evidence="5">
    <location>
        <begin position="108"/>
        <end position="135"/>
    </location>
</feature>
<dbReference type="GO" id="GO:0003677">
    <property type="term" value="F:DNA binding"/>
    <property type="evidence" value="ECO:0007669"/>
    <property type="project" value="InterPro"/>
</dbReference>
<reference evidence="8 9" key="1">
    <citation type="submission" date="2019-03" db="EMBL/GenBank/DDBJ databases">
        <title>Ramlibacter sp. 18x22-1, whole genome shotgun sequence.</title>
        <authorList>
            <person name="Zhang X."/>
            <person name="Feng G."/>
            <person name="Zhu H."/>
        </authorList>
    </citation>
    <scope>NUCLEOTIDE SEQUENCE [LARGE SCALE GENOMIC DNA]</scope>
    <source>
        <strain evidence="8 9">18x22-1</strain>
    </source>
</reference>
<evidence type="ECO:0000256" key="2">
    <source>
        <dbReference type="ARBA" id="ARBA00023015"/>
    </source>
</evidence>
<dbReference type="Pfam" id="PF04542">
    <property type="entry name" value="Sigma70_r2"/>
    <property type="match status" value="1"/>
</dbReference>
<dbReference type="AlphaFoldDB" id="A0A4Z0C9F9"/>
<dbReference type="InterPro" id="IPR013249">
    <property type="entry name" value="RNA_pol_sigma70_r4_t2"/>
</dbReference>
<keyword evidence="2" id="KW-0805">Transcription regulation</keyword>
<gene>
    <name evidence="8" type="ORF">EZ216_00090</name>
</gene>
<proteinExistence type="inferred from homology"/>
<dbReference type="GO" id="GO:0016987">
    <property type="term" value="F:sigma factor activity"/>
    <property type="evidence" value="ECO:0007669"/>
    <property type="project" value="UniProtKB-KW"/>
</dbReference>